<proteinExistence type="predicted"/>
<dbReference type="OrthoDB" id="2229517at2759"/>
<comment type="caution">
    <text evidence="1">The sequence shown here is derived from an EMBL/GenBank/DDBJ whole genome shotgun (WGS) entry which is preliminary data.</text>
</comment>
<organism evidence="1 2">
    <name type="scientific">Rhizopus stolonifer</name>
    <name type="common">Rhizopus nigricans</name>
    <dbReference type="NCBI Taxonomy" id="4846"/>
    <lineage>
        <taxon>Eukaryota</taxon>
        <taxon>Fungi</taxon>
        <taxon>Fungi incertae sedis</taxon>
        <taxon>Mucoromycota</taxon>
        <taxon>Mucoromycotina</taxon>
        <taxon>Mucoromycetes</taxon>
        <taxon>Mucorales</taxon>
        <taxon>Mucorineae</taxon>
        <taxon>Rhizopodaceae</taxon>
        <taxon>Rhizopus</taxon>
    </lineage>
</organism>
<reference evidence="1 2" key="1">
    <citation type="journal article" date="2018" name="G3 (Bethesda)">
        <title>Phylogenetic and Phylogenomic Definition of Rhizopus Species.</title>
        <authorList>
            <person name="Gryganskyi A.P."/>
            <person name="Golan J."/>
            <person name="Dolatabadi S."/>
            <person name="Mondo S."/>
            <person name="Robb S."/>
            <person name="Idnurm A."/>
            <person name="Muszewska A."/>
            <person name="Steczkiewicz K."/>
            <person name="Masonjones S."/>
            <person name="Liao H.L."/>
            <person name="Gajdeczka M.T."/>
            <person name="Anike F."/>
            <person name="Vuek A."/>
            <person name="Anishchenko I.M."/>
            <person name="Voigt K."/>
            <person name="de Hoog G.S."/>
            <person name="Smith M.E."/>
            <person name="Heitman J."/>
            <person name="Vilgalys R."/>
            <person name="Stajich J.E."/>
        </authorList>
    </citation>
    <scope>NUCLEOTIDE SEQUENCE [LARGE SCALE GENOMIC DNA]</scope>
    <source>
        <strain evidence="1 2">LSU 92-RS-03</strain>
    </source>
</reference>
<accession>A0A367K1W2</accession>
<name>A0A367K1W2_RHIST</name>
<gene>
    <name evidence="1" type="ORF">CU098_010839</name>
</gene>
<evidence type="ECO:0000313" key="1">
    <source>
        <dbReference type="EMBL" id="RCH96166.1"/>
    </source>
</evidence>
<dbReference type="EMBL" id="PJQM01002344">
    <property type="protein sequence ID" value="RCH96166.1"/>
    <property type="molecule type" value="Genomic_DNA"/>
</dbReference>
<dbReference type="Proteomes" id="UP000253551">
    <property type="component" value="Unassembled WGS sequence"/>
</dbReference>
<dbReference type="STRING" id="4846.A0A367K1W2"/>
<evidence type="ECO:0000313" key="2">
    <source>
        <dbReference type="Proteomes" id="UP000253551"/>
    </source>
</evidence>
<sequence>MSSYDRNRIIRWRRGWLPSKPEPCGHCGTNNFTTRNYLILCYHLLPALNISHLQNEPHPLDSLLNQLPSKPPTTEPLKTKTYLFWLHCWPLILQFLKDIDHDIHVDSQQVIDAMATKPELLLDSLYPDN</sequence>
<keyword evidence="2" id="KW-1185">Reference proteome</keyword>
<dbReference type="AlphaFoldDB" id="A0A367K1W2"/>
<protein>
    <recommendedName>
        <fullName evidence="3">Reverse transcriptase zinc-binding domain-containing protein</fullName>
    </recommendedName>
</protein>
<evidence type="ECO:0008006" key="3">
    <source>
        <dbReference type="Google" id="ProtNLM"/>
    </source>
</evidence>